<dbReference type="Proteomes" id="UP000315395">
    <property type="component" value="Chromosome"/>
</dbReference>
<gene>
    <name evidence="1" type="ORF">FNH13_10985</name>
</gene>
<evidence type="ECO:0000313" key="2">
    <source>
        <dbReference type="Proteomes" id="UP000315395"/>
    </source>
</evidence>
<dbReference type="InterPro" id="IPR021441">
    <property type="entry name" value="DUF3090"/>
</dbReference>
<keyword evidence="2" id="KW-1185">Reference proteome</keyword>
<protein>
    <submittedName>
        <fullName evidence="1">DUF3090 domain-containing protein</fullName>
    </submittedName>
</protein>
<dbReference type="RefSeq" id="WP_143783458.1">
    <property type="nucleotide sequence ID" value="NZ_CP041616.1"/>
</dbReference>
<dbReference type="AlphaFoldDB" id="A0A516GB82"/>
<accession>A0A516GB82</accession>
<reference evidence="1 2" key="1">
    <citation type="submission" date="2019-07" db="EMBL/GenBank/DDBJ databases">
        <title>complete genome sequencing of Ornithinimicrobium sp. H23M54.</title>
        <authorList>
            <person name="Bae J.-W."/>
            <person name="Lee S.-Y."/>
        </authorList>
    </citation>
    <scope>NUCLEOTIDE SEQUENCE [LARGE SCALE GENOMIC DNA]</scope>
    <source>
        <strain evidence="1 2">H23M54</strain>
    </source>
</reference>
<proteinExistence type="predicted"/>
<dbReference type="KEGG" id="orz:FNH13_10985"/>
<dbReference type="OrthoDB" id="156387at2"/>
<evidence type="ECO:0000313" key="1">
    <source>
        <dbReference type="EMBL" id="QDO88781.1"/>
    </source>
</evidence>
<sequence length="180" mass="19382">MPQHEFDPPERFIASSVGPPGQRTFFLQVSGAGSRMTVSLEKEQVKILGERLADLLDQVAALEGSEEAAAGLVDNAPLDTPIEDDFRAQSLSLAWDPARGRVVIEALEIPAPEPEDEESLSPVEEALAQSIRVVLTPPMARAFAQRCAQAVEGGRPNCPFCGQPLDPGGHICPRANGYRR</sequence>
<dbReference type="NCBIfam" id="TIGR03847">
    <property type="entry name" value="conserved hypothetical protein"/>
    <property type="match status" value="1"/>
</dbReference>
<dbReference type="Pfam" id="PF11290">
    <property type="entry name" value="DUF3090"/>
    <property type="match status" value="1"/>
</dbReference>
<name>A0A516GB82_9MICO</name>
<dbReference type="EMBL" id="CP041616">
    <property type="protein sequence ID" value="QDO88781.1"/>
    <property type="molecule type" value="Genomic_DNA"/>
</dbReference>
<organism evidence="1 2">
    <name type="scientific">Ornithinimicrobium ciconiae</name>
    <dbReference type="NCBI Taxonomy" id="2594265"/>
    <lineage>
        <taxon>Bacteria</taxon>
        <taxon>Bacillati</taxon>
        <taxon>Actinomycetota</taxon>
        <taxon>Actinomycetes</taxon>
        <taxon>Micrococcales</taxon>
        <taxon>Ornithinimicrobiaceae</taxon>
        <taxon>Ornithinimicrobium</taxon>
    </lineage>
</organism>